<dbReference type="KEGG" id="rcr:NCTC10994_03888"/>
<proteinExistence type="predicted"/>
<dbReference type="STRING" id="1219011.GCA_001895045_01520"/>
<accession>A0A2X4XN60</accession>
<dbReference type="Proteomes" id="UP000249091">
    <property type="component" value="Chromosome 1"/>
</dbReference>
<dbReference type="Pfam" id="PF13822">
    <property type="entry name" value="ACC_epsilon"/>
    <property type="match status" value="1"/>
</dbReference>
<feature type="compositionally biased region" description="Basic and acidic residues" evidence="1">
    <location>
        <begin position="14"/>
        <end position="25"/>
    </location>
</feature>
<feature type="region of interest" description="Disordered" evidence="1">
    <location>
        <begin position="42"/>
        <end position="77"/>
    </location>
</feature>
<feature type="region of interest" description="Disordered" evidence="1">
    <location>
        <begin position="1"/>
        <end position="25"/>
    </location>
</feature>
<evidence type="ECO:0000313" key="2">
    <source>
        <dbReference type="EMBL" id="SQI38114.1"/>
    </source>
</evidence>
<protein>
    <recommendedName>
        <fullName evidence="4">Acyl-CoA carboxylase subunit epsilon</fullName>
    </recommendedName>
</protein>
<dbReference type="GO" id="GO:0004658">
    <property type="term" value="F:propionyl-CoA carboxylase activity"/>
    <property type="evidence" value="ECO:0007669"/>
    <property type="project" value="InterPro"/>
</dbReference>
<evidence type="ECO:0008006" key="4">
    <source>
        <dbReference type="Google" id="ProtNLM"/>
    </source>
</evidence>
<evidence type="ECO:0000256" key="1">
    <source>
        <dbReference type="SAM" id="MobiDB-lite"/>
    </source>
</evidence>
<dbReference type="AlphaFoldDB" id="A0A2X4XN60"/>
<name>A0A2X4XN60_9NOCA</name>
<dbReference type="InterPro" id="IPR032716">
    <property type="entry name" value="ACC_epsilon"/>
</dbReference>
<feature type="region of interest" description="Disordered" evidence="1">
    <location>
        <begin position="110"/>
        <end position="146"/>
    </location>
</feature>
<dbReference type="GO" id="GO:0003989">
    <property type="term" value="F:acetyl-CoA carboxylase activity"/>
    <property type="evidence" value="ECO:0007669"/>
    <property type="project" value="InterPro"/>
</dbReference>
<organism evidence="2 3">
    <name type="scientific">Rhodococcus coprophilus</name>
    <dbReference type="NCBI Taxonomy" id="38310"/>
    <lineage>
        <taxon>Bacteria</taxon>
        <taxon>Bacillati</taxon>
        <taxon>Actinomycetota</taxon>
        <taxon>Actinomycetes</taxon>
        <taxon>Mycobacteriales</taxon>
        <taxon>Nocardiaceae</taxon>
        <taxon>Rhodococcus</taxon>
    </lineage>
</organism>
<reference evidence="2 3" key="1">
    <citation type="submission" date="2018-06" db="EMBL/GenBank/DDBJ databases">
        <authorList>
            <consortium name="Pathogen Informatics"/>
            <person name="Doyle S."/>
        </authorList>
    </citation>
    <scope>NUCLEOTIDE SEQUENCE [LARGE SCALE GENOMIC DNA]</scope>
    <source>
        <strain evidence="2 3">NCTC10994</strain>
    </source>
</reference>
<sequence>METFPCDLNDPCDLNERDTHDSDPVRDVAHGWRAVTATAEDKIITDTEIEPTGAVSETDDGLTPASAEQEPPAPAPNAADEVAVALRIVKGNPSDEEIAALVSVLAVAAGSTAPEGDVKPPETWGEPTRMHRQWAPFSPYSYPNRG</sequence>
<dbReference type="EMBL" id="LS483468">
    <property type="protein sequence ID" value="SQI38114.1"/>
    <property type="molecule type" value="Genomic_DNA"/>
</dbReference>
<evidence type="ECO:0000313" key="3">
    <source>
        <dbReference type="Proteomes" id="UP000249091"/>
    </source>
</evidence>
<feature type="compositionally biased region" description="Low complexity" evidence="1">
    <location>
        <begin position="64"/>
        <end position="77"/>
    </location>
</feature>
<keyword evidence="3" id="KW-1185">Reference proteome</keyword>
<gene>
    <name evidence="2" type="ORF">NCTC10994_03888</name>
</gene>